<keyword evidence="2" id="KW-1185">Reference proteome</keyword>
<dbReference type="AlphaFoldDB" id="H8WYJ2"/>
<protein>
    <recommendedName>
        <fullName evidence="3">Transmembrane protein 135 N-terminal domain-containing protein</fullName>
    </recommendedName>
</protein>
<dbReference type="eggNOG" id="ENOG502R1F4">
    <property type="taxonomic scope" value="Eukaryota"/>
</dbReference>
<evidence type="ECO:0000313" key="1">
    <source>
        <dbReference type="EMBL" id="CCG21307.1"/>
    </source>
</evidence>
<dbReference type="PANTHER" id="PTHR12459:SF15">
    <property type="entry name" value="TRANSMEMBRANE PROTEIN 135"/>
    <property type="match status" value="1"/>
</dbReference>
<dbReference type="KEGG" id="cot:CORT_0A09230"/>
<proteinExistence type="predicted"/>
<dbReference type="EMBL" id="HE681719">
    <property type="protein sequence ID" value="CCG21307.1"/>
    <property type="molecule type" value="Genomic_DNA"/>
</dbReference>
<organism evidence="1 2">
    <name type="scientific">Candida orthopsilosis (strain 90-125)</name>
    <name type="common">Yeast</name>
    <dbReference type="NCBI Taxonomy" id="1136231"/>
    <lineage>
        <taxon>Eukaryota</taxon>
        <taxon>Fungi</taxon>
        <taxon>Dikarya</taxon>
        <taxon>Ascomycota</taxon>
        <taxon>Saccharomycotina</taxon>
        <taxon>Pichiomycetes</taxon>
        <taxon>Debaryomycetaceae</taxon>
        <taxon>Candida/Lodderomyces clade</taxon>
        <taxon>Candida</taxon>
    </lineage>
</organism>
<dbReference type="RefSeq" id="XP_003866746.1">
    <property type="nucleotide sequence ID" value="XM_003866698.1"/>
</dbReference>
<sequence>MRPPTITPKTRSRLTNQLKPLKTLSAIIKRQLQIIVYIYRISAKNVTKAIRAIFLQRSTIVVAVFAYLCEVVPNLLINTTKHLLELKTKGFSSETWKIIIAPLQADRSPIFMIRLVATLNALNPLFMKALYPYVDGEYFLFTTTFLAGLVSSLLHFPRFQQLKIEDDRYYTFDWTFILVTKAIDSIVSSTVSIHLSPQTNEFVDLSVILVSTYCVMTAWWFKPDRLSPQMVNWITKMTLIDLKIQKGVQLLHDGTVDYITQNASPNEDTFQSYAVSKGKEPKLGDLTQHDKLPCEVLHEFTTESCLKHTLDNFVSQFASSLRFYSYINVFSFVFFRGFRGNLRKLFIKTIKSSLFVSTLTTIHWGCICFVRNYHPQWYSQKFWDILSIKIGSALAGLSVLFESAKRRDDLMLFVTPKALGTFFEATDSVKRRKSETIAFSLSFAILVAFARSSPTKLRGVVGKGLSYMIK</sequence>
<dbReference type="OrthoDB" id="4021778at2759"/>
<reference evidence="1 2" key="1">
    <citation type="journal article" date="2012" name="PLoS ONE">
        <title>Sequence and analysis of the genome of the pathogenic yeast Candida orthopsilosis.</title>
        <authorList>
            <person name="Riccombeni A."/>
            <person name="Vidanes G."/>
            <person name="Proux-Wera E."/>
            <person name="Wolfe K.H."/>
            <person name="Butler G."/>
        </authorList>
    </citation>
    <scope>NUCLEOTIDE SEQUENCE [LARGE SCALE GENOMIC DNA]</scope>
    <source>
        <strain evidence="1 2">Co 90-125</strain>
    </source>
</reference>
<dbReference type="InterPro" id="IPR026749">
    <property type="entry name" value="Tmem135"/>
</dbReference>
<evidence type="ECO:0008006" key="3">
    <source>
        <dbReference type="Google" id="ProtNLM"/>
    </source>
</evidence>
<dbReference type="HOGENOM" id="CLU_012946_0_0_1"/>
<name>H8WYJ2_CANO9</name>
<dbReference type="GeneID" id="14538053"/>
<accession>H8WYJ2</accession>
<evidence type="ECO:0000313" key="2">
    <source>
        <dbReference type="Proteomes" id="UP000005018"/>
    </source>
</evidence>
<dbReference type="PANTHER" id="PTHR12459">
    <property type="entry name" value="TRANSMEMBRANE PROTEIN 135-RELATED"/>
    <property type="match status" value="1"/>
</dbReference>
<dbReference type="Proteomes" id="UP000005018">
    <property type="component" value="Chromosome 1"/>
</dbReference>
<gene>
    <name evidence="1" type="ORF">CORT_0A09230</name>
</gene>